<evidence type="ECO:0000313" key="4">
    <source>
        <dbReference type="Proteomes" id="UP001551329"/>
    </source>
</evidence>
<feature type="region of interest" description="Disordered" evidence="1">
    <location>
        <begin position="1"/>
        <end position="25"/>
    </location>
</feature>
<dbReference type="InterPro" id="IPR037151">
    <property type="entry name" value="AlkB-like_sf"/>
</dbReference>
<dbReference type="PROSITE" id="PS51471">
    <property type="entry name" value="FE2OG_OXY"/>
    <property type="match status" value="1"/>
</dbReference>
<reference evidence="3 4" key="1">
    <citation type="submission" date="2024-06" db="EMBL/GenBank/DDBJ databases">
        <title>The Natural Products Discovery Center: Release of the First 8490 Sequenced Strains for Exploring Actinobacteria Biosynthetic Diversity.</title>
        <authorList>
            <person name="Kalkreuter E."/>
            <person name="Kautsar S.A."/>
            <person name="Yang D."/>
            <person name="Bader C.D."/>
            <person name="Teijaro C.N."/>
            <person name="Fluegel L."/>
            <person name="Davis C.M."/>
            <person name="Simpson J.R."/>
            <person name="Lauterbach L."/>
            <person name="Steele A.D."/>
            <person name="Gui C."/>
            <person name="Meng S."/>
            <person name="Li G."/>
            <person name="Viehrig K."/>
            <person name="Ye F."/>
            <person name="Su P."/>
            <person name="Kiefer A.F."/>
            <person name="Nichols A."/>
            <person name="Cepeda A.J."/>
            <person name="Yan W."/>
            <person name="Fan B."/>
            <person name="Jiang Y."/>
            <person name="Adhikari A."/>
            <person name="Zheng C.-J."/>
            <person name="Schuster L."/>
            <person name="Cowan T.M."/>
            <person name="Smanski M.J."/>
            <person name="Chevrette M.G."/>
            <person name="De Carvalho L.P.S."/>
            <person name="Shen B."/>
        </authorList>
    </citation>
    <scope>NUCLEOTIDE SEQUENCE [LARGE SCALE GENOMIC DNA]</scope>
    <source>
        <strain evidence="3 4">NPDC045974</strain>
    </source>
</reference>
<dbReference type="SUPFAM" id="SSF51197">
    <property type="entry name" value="Clavaminate synthase-like"/>
    <property type="match status" value="1"/>
</dbReference>
<dbReference type="RefSeq" id="WP_358470069.1">
    <property type="nucleotide sequence ID" value="NZ_JBEZAE010000003.1"/>
</dbReference>
<keyword evidence="3" id="KW-0560">Oxidoreductase</keyword>
<dbReference type="InterPro" id="IPR005123">
    <property type="entry name" value="Oxoglu/Fe-dep_dioxygenase_dom"/>
</dbReference>
<evidence type="ECO:0000256" key="1">
    <source>
        <dbReference type="SAM" id="MobiDB-lite"/>
    </source>
</evidence>
<feature type="domain" description="Fe2OG dioxygenase" evidence="2">
    <location>
        <begin position="129"/>
        <end position="228"/>
    </location>
</feature>
<protein>
    <submittedName>
        <fullName evidence="3">Alpha-ketoglutarate-dependent dioxygenase AlkB</fullName>
    </submittedName>
</protein>
<dbReference type="EMBL" id="JBEZAE010000003">
    <property type="protein sequence ID" value="MEU7069961.1"/>
    <property type="molecule type" value="Genomic_DNA"/>
</dbReference>
<dbReference type="Proteomes" id="UP001551329">
    <property type="component" value="Unassembled WGS sequence"/>
</dbReference>
<organism evidence="3 4">
    <name type="scientific">Streptomyces narbonensis</name>
    <dbReference type="NCBI Taxonomy" id="67333"/>
    <lineage>
        <taxon>Bacteria</taxon>
        <taxon>Bacillati</taxon>
        <taxon>Actinomycetota</taxon>
        <taxon>Actinomycetes</taxon>
        <taxon>Kitasatosporales</taxon>
        <taxon>Streptomycetaceae</taxon>
        <taxon>Streptomyces</taxon>
    </lineage>
</organism>
<dbReference type="GO" id="GO:0051213">
    <property type="term" value="F:dioxygenase activity"/>
    <property type="evidence" value="ECO:0007669"/>
    <property type="project" value="UniProtKB-KW"/>
</dbReference>
<evidence type="ECO:0000313" key="3">
    <source>
        <dbReference type="EMBL" id="MEU7069961.1"/>
    </source>
</evidence>
<dbReference type="InterPro" id="IPR032854">
    <property type="entry name" value="ALKBH3"/>
</dbReference>
<dbReference type="Gene3D" id="2.60.120.590">
    <property type="entry name" value="Alpha-ketoglutarate-dependent dioxygenase AlkB-like"/>
    <property type="match status" value="1"/>
</dbReference>
<accession>A0ABV3C5E6</accession>
<sequence length="230" mass="24494">MTAPRPALPGLAGLQGSLFDQDSDSGPGPLGGLRRIMLGDGGVGDGGGRGADGAWVDHLSGWFHGADALFEELAGCVPWRAEEREMYERVVAVPRLLAYYREGDPLPHPALLEAREALNGHYAPELGESFVTAGLCLYRDGRDSVAWHGDRIGRSATEDTMVAILSLGDPRDLAFRPRGGGPVGLRLPLGHGDLVVMGGSCQRTWEHAVPKTTRAVGPRISVQFRPRGVA</sequence>
<dbReference type="InterPro" id="IPR027450">
    <property type="entry name" value="AlkB-like"/>
</dbReference>
<keyword evidence="4" id="KW-1185">Reference proteome</keyword>
<gene>
    <name evidence="3" type="ORF">AB0A88_07405</name>
</gene>
<keyword evidence="3" id="KW-0223">Dioxygenase</keyword>
<name>A0ABV3C5E6_9ACTN</name>
<dbReference type="PANTHER" id="PTHR31212">
    <property type="entry name" value="ALPHA-KETOGLUTARATE-DEPENDENT DIOXYGENASE ALKB HOMOLOG 3"/>
    <property type="match status" value="1"/>
</dbReference>
<proteinExistence type="predicted"/>
<comment type="caution">
    <text evidence="3">The sequence shown here is derived from an EMBL/GenBank/DDBJ whole genome shotgun (WGS) entry which is preliminary data.</text>
</comment>
<evidence type="ECO:0000259" key="2">
    <source>
        <dbReference type="PROSITE" id="PS51471"/>
    </source>
</evidence>
<dbReference type="PANTHER" id="PTHR31212:SF4">
    <property type="entry name" value="ALPHA-KETOGLUTARATE-DEPENDENT DIOXYGENASE ALKB HOMOLOG 3"/>
    <property type="match status" value="1"/>
</dbReference>
<dbReference type="Pfam" id="PF13532">
    <property type="entry name" value="2OG-FeII_Oxy_2"/>
    <property type="match status" value="1"/>
</dbReference>